<protein>
    <recommendedName>
        <fullName evidence="2">Carboxylesterase type B domain-containing protein</fullName>
    </recommendedName>
</protein>
<organism evidence="3 4">
    <name type="scientific">Paralvinella palmiformis</name>
    <dbReference type="NCBI Taxonomy" id="53620"/>
    <lineage>
        <taxon>Eukaryota</taxon>
        <taxon>Metazoa</taxon>
        <taxon>Spiralia</taxon>
        <taxon>Lophotrochozoa</taxon>
        <taxon>Annelida</taxon>
        <taxon>Polychaeta</taxon>
        <taxon>Sedentaria</taxon>
        <taxon>Canalipalpata</taxon>
        <taxon>Terebellida</taxon>
        <taxon>Terebelliformia</taxon>
        <taxon>Alvinellidae</taxon>
        <taxon>Paralvinella</taxon>
    </lineage>
</organism>
<dbReference type="PANTHER" id="PTHR43903">
    <property type="entry name" value="NEUROLIGIN"/>
    <property type="match status" value="1"/>
</dbReference>
<name>A0AAD9JN95_9ANNE</name>
<keyword evidence="4" id="KW-1185">Reference proteome</keyword>
<feature type="non-terminal residue" evidence="3">
    <location>
        <position position="174"/>
    </location>
</feature>
<evidence type="ECO:0000313" key="4">
    <source>
        <dbReference type="Proteomes" id="UP001208570"/>
    </source>
</evidence>
<sequence>NNDSDALPVVIFIHGESYEFGTGNAYDGSVLAAFGKVIVVTLNYRLGALGFLSLEDSNAPGNQAILDQVAALHWIRENIAAFGGNPQEVTLLGQGKSLFKRAIIESGSALSTWAMSRDPLRYTKELADHVNCSHLWGENIALLQCFKQKPYEDLVLTDIKAPKYYSAFAPVVDR</sequence>
<evidence type="ECO:0000256" key="1">
    <source>
        <dbReference type="ARBA" id="ARBA00005964"/>
    </source>
</evidence>
<accession>A0AAD9JN95</accession>
<comment type="caution">
    <text evidence="3">The sequence shown here is derived from an EMBL/GenBank/DDBJ whole genome shotgun (WGS) entry which is preliminary data.</text>
</comment>
<reference evidence="3" key="1">
    <citation type="journal article" date="2023" name="Mol. Biol. Evol.">
        <title>Third-Generation Sequencing Reveals the Adaptive Role of the Epigenome in Three Deep-Sea Polychaetes.</title>
        <authorList>
            <person name="Perez M."/>
            <person name="Aroh O."/>
            <person name="Sun Y."/>
            <person name="Lan Y."/>
            <person name="Juniper S.K."/>
            <person name="Young C.R."/>
            <person name="Angers B."/>
            <person name="Qian P.Y."/>
        </authorList>
    </citation>
    <scope>NUCLEOTIDE SEQUENCE</scope>
    <source>
        <strain evidence="3">P08H-3</strain>
    </source>
</reference>
<dbReference type="Gene3D" id="3.40.50.1820">
    <property type="entry name" value="alpha/beta hydrolase"/>
    <property type="match status" value="1"/>
</dbReference>
<evidence type="ECO:0000313" key="3">
    <source>
        <dbReference type="EMBL" id="KAK2156364.1"/>
    </source>
</evidence>
<dbReference type="InterPro" id="IPR002018">
    <property type="entry name" value="CarbesteraseB"/>
</dbReference>
<feature type="domain" description="Carboxylesterase type B" evidence="2">
    <location>
        <begin position="3"/>
        <end position="173"/>
    </location>
</feature>
<dbReference type="Pfam" id="PF00135">
    <property type="entry name" value="COesterase"/>
    <property type="match status" value="1"/>
</dbReference>
<comment type="similarity">
    <text evidence="1">Belongs to the type-B carboxylesterase/lipase family.</text>
</comment>
<dbReference type="EMBL" id="JAODUP010000215">
    <property type="protein sequence ID" value="KAK2156364.1"/>
    <property type="molecule type" value="Genomic_DNA"/>
</dbReference>
<dbReference type="Proteomes" id="UP001208570">
    <property type="component" value="Unassembled WGS sequence"/>
</dbReference>
<evidence type="ECO:0000259" key="2">
    <source>
        <dbReference type="Pfam" id="PF00135"/>
    </source>
</evidence>
<dbReference type="InterPro" id="IPR029058">
    <property type="entry name" value="AB_hydrolase_fold"/>
</dbReference>
<dbReference type="AlphaFoldDB" id="A0AAD9JN95"/>
<dbReference type="InterPro" id="IPR051093">
    <property type="entry name" value="Neuroligin/BSAL"/>
</dbReference>
<proteinExistence type="inferred from homology"/>
<dbReference type="SUPFAM" id="SSF53474">
    <property type="entry name" value="alpha/beta-Hydrolases"/>
    <property type="match status" value="1"/>
</dbReference>
<gene>
    <name evidence="3" type="ORF">LSH36_215g01039</name>
</gene>